<dbReference type="AlphaFoldDB" id="A0AAI8VI00"/>
<proteinExistence type="predicted"/>
<comment type="caution">
    <text evidence="2">The sequence shown here is derived from an EMBL/GenBank/DDBJ whole genome shotgun (WGS) entry which is preliminary data.</text>
</comment>
<keyword evidence="1" id="KW-0732">Signal</keyword>
<protein>
    <submittedName>
        <fullName evidence="2">Uu.00g093390.m01.CDS01</fullName>
    </submittedName>
</protein>
<evidence type="ECO:0000313" key="3">
    <source>
        <dbReference type="Proteomes" id="UP001295740"/>
    </source>
</evidence>
<gene>
    <name evidence="2" type="ORF">KHLLAP_LOCUS8621</name>
</gene>
<name>A0AAI8VI00_9PEZI</name>
<evidence type="ECO:0000256" key="1">
    <source>
        <dbReference type="SAM" id="SignalP"/>
    </source>
</evidence>
<sequence>MALLRLLNLALVFSLLPASSEGLTIRDLTAQYVTPSFSGEPARDLHAKAKLYTKLSGHPSAVFSGNPESLKLSYGAKSSDAMHVLLKFAKQDNGKVEMLSSVEVTKGYYDGGYLVNNPSVLHTEVDISVRRQRQQHEVTQPARRHGVLYDVFLYFLTAYTTPPLDYAGMAYVSVAFSVSFHLGCVVRSHVERNHPRPRQRLVGVRRRQVRKQPRSATATTKIINKRRKLRVLRNSDGDCAPYNSVDTGVQTLAADPGALTCPSAVTSGVEQTGESRPRRWSSGNLIENLILRDAEEWTDVSK</sequence>
<reference evidence="2" key="1">
    <citation type="submission" date="2023-10" db="EMBL/GenBank/DDBJ databases">
        <authorList>
            <person name="Hackl T."/>
        </authorList>
    </citation>
    <scope>NUCLEOTIDE SEQUENCE</scope>
</reference>
<organism evidence="2 3">
    <name type="scientific">Anthostomella pinea</name>
    <dbReference type="NCBI Taxonomy" id="933095"/>
    <lineage>
        <taxon>Eukaryota</taxon>
        <taxon>Fungi</taxon>
        <taxon>Dikarya</taxon>
        <taxon>Ascomycota</taxon>
        <taxon>Pezizomycotina</taxon>
        <taxon>Sordariomycetes</taxon>
        <taxon>Xylariomycetidae</taxon>
        <taxon>Xylariales</taxon>
        <taxon>Xylariaceae</taxon>
        <taxon>Anthostomella</taxon>
    </lineage>
</organism>
<accession>A0AAI8VI00</accession>
<feature type="chain" id="PRO_5042606257" evidence="1">
    <location>
        <begin position="23"/>
        <end position="302"/>
    </location>
</feature>
<dbReference type="EMBL" id="CAUWAG010000010">
    <property type="protein sequence ID" value="CAJ2508153.1"/>
    <property type="molecule type" value="Genomic_DNA"/>
</dbReference>
<dbReference type="Proteomes" id="UP001295740">
    <property type="component" value="Unassembled WGS sequence"/>
</dbReference>
<keyword evidence="3" id="KW-1185">Reference proteome</keyword>
<feature type="signal peptide" evidence="1">
    <location>
        <begin position="1"/>
        <end position="22"/>
    </location>
</feature>
<evidence type="ECO:0000313" key="2">
    <source>
        <dbReference type="EMBL" id="CAJ2508153.1"/>
    </source>
</evidence>